<sequence>PKFCSHCGVIGHSFGECPHADYDRKKEEDSETDLIKMMGGGSDQHQDGGAGIQLQDGGADATEDQAVAFVDACIADATDADVIAEELEFAEFDKAQKEANAAELTVELEKARKLLRRRKDKRRETSEVTEASLNKDETAAKNLRQQQADAVTVRSMQEALENSNVILGKIADVSEFITPSKTTRRSAPSLQGQVGLKTKIRYNWGDIDRESNWVTDLELEDVNEEESVVPPTVLQSQIQDNSDKARRREHAERHEKVRRRCKLFLAKYTHHV</sequence>
<evidence type="ECO:0000313" key="3">
    <source>
        <dbReference type="EMBL" id="RZC72333.1"/>
    </source>
</evidence>
<gene>
    <name evidence="3" type="ORF">C5167_035477</name>
</gene>
<evidence type="ECO:0000256" key="1">
    <source>
        <dbReference type="SAM" id="Coils"/>
    </source>
</evidence>
<reference evidence="3 4" key="1">
    <citation type="journal article" date="2018" name="Science">
        <title>The opium poppy genome and morphinan production.</title>
        <authorList>
            <person name="Guo L."/>
            <person name="Winzer T."/>
            <person name="Yang X."/>
            <person name="Li Y."/>
            <person name="Ning Z."/>
            <person name="He Z."/>
            <person name="Teodor R."/>
            <person name="Lu Y."/>
            <person name="Bowser T.A."/>
            <person name="Graham I.A."/>
            <person name="Ye K."/>
        </authorList>
    </citation>
    <scope>NUCLEOTIDE SEQUENCE [LARGE SCALE GENOMIC DNA]</scope>
    <source>
        <strain evidence="4">cv. HN1</strain>
        <tissue evidence="3">Leaves</tissue>
    </source>
</reference>
<feature type="coiled-coil region" evidence="1">
    <location>
        <begin position="87"/>
        <end position="121"/>
    </location>
</feature>
<dbReference type="Proteomes" id="UP000316621">
    <property type="component" value="Chromosome 7"/>
</dbReference>
<evidence type="ECO:0000256" key="2">
    <source>
        <dbReference type="SAM" id="MobiDB-lite"/>
    </source>
</evidence>
<proteinExistence type="predicted"/>
<keyword evidence="1" id="KW-0175">Coiled coil</keyword>
<dbReference type="Gramene" id="RZC72333">
    <property type="protein sequence ID" value="RZC72333"/>
    <property type="gene ID" value="C5167_035477"/>
</dbReference>
<feature type="region of interest" description="Disordered" evidence="2">
    <location>
        <begin position="28"/>
        <end position="58"/>
    </location>
</feature>
<protein>
    <submittedName>
        <fullName evidence="3">Uncharacterized protein</fullName>
    </submittedName>
</protein>
<accession>A0A4Y7KG31</accession>
<evidence type="ECO:0000313" key="4">
    <source>
        <dbReference type="Proteomes" id="UP000316621"/>
    </source>
</evidence>
<dbReference type="EMBL" id="CM010721">
    <property type="protein sequence ID" value="RZC72333.1"/>
    <property type="molecule type" value="Genomic_DNA"/>
</dbReference>
<keyword evidence="4" id="KW-1185">Reference proteome</keyword>
<organism evidence="3 4">
    <name type="scientific">Papaver somniferum</name>
    <name type="common">Opium poppy</name>
    <dbReference type="NCBI Taxonomy" id="3469"/>
    <lineage>
        <taxon>Eukaryota</taxon>
        <taxon>Viridiplantae</taxon>
        <taxon>Streptophyta</taxon>
        <taxon>Embryophyta</taxon>
        <taxon>Tracheophyta</taxon>
        <taxon>Spermatophyta</taxon>
        <taxon>Magnoliopsida</taxon>
        <taxon>Ranunculales</taxon>
        <taxon>Papaveraceae</taxon>
        <taxon>Papaveroideae</taxon>
        <taxon>Papaver</taxon>
    </lineage>
</organism>
<dbReference type="AlphaFoldDB" id="A0A4Y7KG31"/>
<feature type="non-terminal residue" evidence="3">
    <location>
        <position position="1"/>
    </location>
</feature>
<name>A0A4Y7KG31_PAPSO</name>